<name>A0A8J9ZDB5_BRALA</name>
<evidence type="ECO:0000256" key="6">
    <source>
        <dbReference type="SAM" id="MobiDB-lite"/>
    </source>
</evidence>
<dbReference type="InterPro" id="IPR003599">
    <property type="entry name" value="Ig_sub"/>
</dbReference>
<dbReference type="EMBL" id="OV696704">
    <property type="protein sequence ID" value="CAH1251416.1"/>
    <property type="molecule type" value="Genomic_DNA"/>
</dbReference>
<keyword evidence="7" id="KW-1133">Transmembrane helix</keyword>
<feature type="domain" description="Immunoglobulin" evidence="10">
    <location>
        <begin position="28"/>
        <end position="132"/>
    </location>
</feature>
<evidence type="ECO:0000259" key="10">
    <source>
        <dbReference type="SMART" id="SM00409"/>
    </source>
</evidence>
<protein>
    <submittedName>
        <fullName evidence="11">CEACAM20 protein</fullName>
    </submittedName>
</protein>
<sequence>MASRLPSASVSFRLILIPYLLILMEPVAAQIYEEAGQSVTLPCDYSFSWGYVRYTIDWHKGSQRLMNFFSTDPSPTFDDTDMRDRLSLQDGKNLVISNLRRTDDGRFYCSVSEVGGNPPGDGSDQNLVVTVSPSVTLSPSGQSTAAIGSDVTLTCNVDSKPDANITWTGPNGDLGTENRLGLNNVQSANDTGTYTCTATNSFSAAKSASGYVVLTVQDASTTPTTPKGQTGGGLGTGGIVGIIIGVILAIVLVSAMVYIFVIRKKPAGKEDEESRDVSDRQYENVAHPDQRVASQRPGSGSDDHDYEVPMETVHPPSQPPQSSGDYQELRPAIYQSLQKH</sequence>
<dbReference type="SMART" id="SM00408">
    <property type="entry name" value="IGc2"/>
    <property type="match status" value="2"/>
</dbReference>
<feature type="signal peptide" evidence="8">
    <location>
        <begin position="1"/>
        <end position="29"/>
    </location>
</feature>
<keyword evidence="5" id="KW-0393">Immunoglobulin domain</keyword>
<proteinExistence type="predicted"/>
<dbReference type="SMART" id="SM00409">
    <property type="entry name" value="IG"/>
    <property type="match status" value="2"/>
</dbReference>
<dbReference type="GO" id="GO:0050839">
    <property type="term" value="F:cell adhesion molecule binding"/>
    <property type="evidence" value="ECO:0007669"/>
    <property type="project" value="TreeGrafter"/>
</dbReference>
<dbReference type="GO" id="GO:0005886">
    <property type="term" value="C:plasma membrane"/>
    <property type="evidence" value="ECO:0007669"/>
    <property type="project" value="TreeGrafter"/>
</dbReference>
<organism evidence="11 12">
    <name type="scientific">Branchiostoma lanceolatum</name>
    <name type="common">Common lancelet</name>
    <name type="synonym">Amphioxus lanceolatum</name>
    <dbReference type="NCBI Taxonomy" id="7740"/>
    <lineage>
        <taxon>Eukaryota</taxon>
        <taxon>Metazoa</taxon>
        <taxon>Chordata</taxon>
        <taxon>Cephalochordata</taxon>
        <taxon>Leptocardii</taxon>
        <taxon>Amphioxiformes</taxon>
        <taxon>Branchiostomatidae</taxon>
        <taxon>Branchiostoma</taxon>
    </lineage>
</organism>
<gene>
    <name evidence="11" type="primary">CEACAM20</name>
    <name evidence="11" type="ORF">BLAG_LOCUS11826</name>
</gene>
<evidence type="ECO:0000256" key="4">
    <source>
        <dbReference type="ARBA" id="ARBA00023180"/>
    </source>
</evidence>
<keyword evidence="4" id="KW-0325">Glycoprotein</keyword>
<dbReference type="InterPro" id="IPR003598">
    <property type="entry name" value="Ig_sub2"/>
</dbReference>
<feature type="compositionally biased region" description="Basic and acidic residues" evidence="6">
    <location>
        <begin position="275"/>
        <end position="290"/>
    </location>
</feature>
<evidence type="ECO:0000256" key="8">
    <source>
        <dbReference type="SAM" id="SignalP"/>
    </source>
</evidence>
<evidence type="ECO:0000259" key="9">
    <source>
        <dbReference type="SMART" id="SM00408"/>
    </source>
</evidence>
<keyword evidence="2 7" id="KW-0472">Membrane</keyword>
<keyword evidence="8" id="KW-0732">Signal</keyword>
<evidence type="ECO:0000256" key="3">
    <source>
        <dbReference type="ARBA" id="ARBA00023157"/>
    </source>
</evidence>
<feature type="domain" description="Immunoglobulin" evidence="10">
    <location>
        <begin position="140"/>
        <end position="217"/>
    </location>
</feature>
<dbReference type="Gene3D" id="2.60.40.10">
    <property type="entry name" value="Immunoglobulins"/>
    <property type="match status" value="2"/>
</dbReference>
<feature type="domain" description="Immunoglobulin subtype 2" evidence="9">
    <location>
        <begin position="34"/>
        <end position="116"/>
    </location>
</feature>
<dbReference type="InterPro" id="IPR036179">
    <property type="entry name" value="Ig-like_dom_sf"/>
</dbReference>
<evidence type="ECO:0000256" key="5">
    <source>
        <dbReference type="ARBA" id="ARBA00023319"/>
    </source>
</evidence>
<evidence type="ECO:0000313" key="12">
    <source>
        <dbReference type="Proteomes" id="UP000838412"/>
    </source>
</evidence>
<keyword evidence="3" id="KW-1015">Disulfide bond</keyword>
<dbReference type="PANTHER" id="PTHR11640">
    <property type="entry name" value="NEPHRIN"/>
    <property type="match status" value="1"/>
</dbReference>
<dbReference type="SUPFAM" id="SSF48726">
    <property type="entry name" value="Immunoglobulin"/>
    <property type="match status" value="2"/>
</dbReference>
<dbReference type="GO" id="GO:0005911">
    <property type="term" value="C:cell-cell junction"/>
    <property type="evidence" value="ECO:0007669"/>
    <property type="project" value="TreeGrafter"/>
</dbReference>
<keyword evidence="12" id="KW-1185">Reference proteome</keyword>
<evidence type="ECO:0000256" key="1">
    <source>
        <dbReference type="ARBA" id="ARBA00004479"/>
    </source>
</evidence>
<dbReference type="InterPro" id="IPR051275">
    <property type="entry name" value="Cell_adhesion_signaling"/>
</dbReference>
<evidence type="ECO:0000256" key="2">
    <source>
        <dbReference type="ARBA" id="ARBA00023136"/>
    </source>
</evidence>
<reference evidence="11" key="1">
    <citation type="submission" date="2022-01" db="EMBL/GenBank/DDBJ databases">
        <authorList>
            <person name="Braso-Vives M."/>
        </authorList>
    </citation>
    <scope>NUCLEOTIDE SEQUENCE</scope>
</reference>
<feature type="chain" id="PRO_5035457287" evidence="8">
    <location>
        <begin position="30"/>
        <end position="340"/>
    </location>
</feature>
<dbReference type="GO" id="GO:0098609">
    <property type="term" value="P:cell-cell adhesion"/>
    <property type="evidence" value="ECO:0007669"/>
    <property type="project" value="TreeGrafter"/>
</dbReference>
<feature type="domain" description="Immunoglobulin subtype 2" evidence="9">
    <location>
        <begin position="146"/>
        <end position="203"/>
    </location>
</feature>
<evidence type="ECO:0000313" key="11">
    <source>
        <dbReference type="EMBL" id="CAH1251416.1"/>
    </source>
</evidence>
<accession>A0A8J9ZDB5</accession>
<dbReference type="Proteomes" id="UP000838412">
    <property type="component" value="Chromosome 19"/>
</dbReference>
<dbReference type="InterPro" id="IPR013783">
    <property type="entry name" value="Ig-like_fold"/>
</dbReference>
<evidence type="ECO:0000256" key="7">
    <source>
        <dbReference type="SAM" id="Phobius"/>
    </source>
</evidence>
<feature type="transmembrane region" description="Helical" evidence="7">
    <location>
        <begin position="239"/>
        <end position="261"/>
    </location>
</feature>
<dbReference type="OrthoDB" id="428111at2759"/>
<dbReference type="Pfam" id="PF13927">
    <property type="entry name" value="Ig_3"/>
    <property type="match status" value="1"/>
</dbReference>
<feature type="region of interest" description="Disordered" evidence="6">
    <location>
        <begin position="268"/>
        <end position="340"/>
    </location>
</feature>
<keyword evidence="7" id="KW-0812">Transmembrane</keyword>
<dbReference type="PANTHER" id="PTHR11640:SF164">
    <property type="entry name" value="MAM DOMAIN-CONTAINING GLYCOSYLPHOSPHATIDYLINOSITOL ANCHOR PROTEIN 1"/>
    <property type="match status" value="1"/>
</dbReference>
<comment type="subcellular location">
    <subcellularLocation>
        <location evidence="1">Membrane</location>
        <topology evidence="1">Single-pass type I membrane protein</topology>
    </subcellularLocation>
</comment>
<dbReference type="AlphaFoldDB" id="A0A8J9ZDB5"/>